<comment type="caution">
    <text evidence="2">The sequence shown here is derived from an EMBL/GenBank/DDBJ whole genome shotgun (WGS) entry which is preliminary data.</text>
</comment>
<dbReference type="AlphaFoldDB" id="A0A392R5P8"/>
<keyword evidence="3" id="KW-1185">Reference proteome</keyword>
<dbReference type="EMBL" id="LXQA010182795">
    <property type="protein sequence ID" value="MCI30865.1"/>
    <property type="molecule type" value="Genomic_DNA"/>
</dbReference>
<evidence type="ECO:0000256" key="1">
    <source>
        <dbReference type="SAM" id="MobiDB-lite"/>
    </source>
</evidence>
<proteinExistence type="predicted"/>
<reference evidence="2 3" key="1">
    <citation type="journal article" date="2018" name="Front. Plant Sci.">
        <title>Red Clover (Trifolium pratense) and Zigzag Clover (T. medium) - A Picture of Genomic Similarities and Differences.</title>
        <authorList>
            <person name="Dluhosova J."/>
            <person name="Istvanek J."/>
            <person name="Nedelnik J."/>
            <person name="Repkova J."/>
        </authorList>
    </citation>
    <scope>NUCLEOTIDE SEQUENCE [LARGE SCALE GENOMIC DNA]</scope>
    <source>
        <strain evidence="3">cv. 10/8</strain>
        <tissue evidence="2">Leaf</tissue>
    </source>
</reference>
<dbReference type="Proteomes" id="UP000265520">
    <property type="component" value="Unassembled WGS sequence"/>
</dbReference>
<protein>
    <submittedName>
        <fullName evidence="2">Uncharacterized protein</fullName>
    </submittedName>
</protein>
<evidence type="ECO:0000313" key="3">
    <source>
        <dbReference type="Proteomes" id="UP000265520"/>
    </source>
</evidence>
<feature type="region of interest" description="Disordered" evidence="1">
    <location>
        <begin position="35"/>
        <end position="80"/>
    </location>
</feature>
<organism evidence="2 3">
    <name type="scientific">Trifolium medium</name>
    <dbReference type="NCBI Taxonomy" id="97028"/>
    <lineage>
        <taxon>Eukaryota</taxon>
        <taxon>Viridiplantae</taxon>
        <taxon>Streptophyta</taxon>
        <taxon>Embryophyta</taxon>
        <taxon>Tracheophyta</taxon>
        <taxon>Spermatophyta</taxon>
        <taxon>Magnoliopsida</taxon>
        <taxon>eudicotyledons</taxon>
        <taxon>Gunneridae</taxon>
        <taxon>Pentapetalae</taxon>
        <taxon>rosids</taxon>
        <taxon>fabids</taxon>
        <taxon>Fabales</taxon>
        <taxon>Fabaceae</taxon>
        <taxon>Papilionoideae</taxon>
        <taxon>50 kb inversion clade</taxon>
        <taxon>NPAAA clade</taxon>
        <taxon>Hologalegina</taxon>
        <taxon>IRL clade</taxon>
        <taxon>Trifolieae</taxon>
        <taxon>Trifolium</taxon>
    </lineage>
</organism>
<accession>A0A392R5P8</accession>
<name>A0A392R5P8_9FABA</name>
<sequence>EDTFYDKGADYDDLEANQHVDMLVDKIVSGMEEEACGAPQDTEHKHSRPSSSVHKEDRPLNVVLKQHPGSPEEERPLDVPGLWTLPLKEGQVRSQEHDGSCNAPNFIN</sequence>
<feature type="non-terminal residue" evidence="2">
    <location>
        <position position="1"/>
    </location>
</feature>
<evidence type="ECO:0000313" key="2">
    <source>
        <dbReference type="EMBL" id="MCI30865.1"/>
    </source>
</evidence>